<dbReference type="Pfam" id="PF07728">
    <property type="entry name" value="AAA_5"/>
    <property type="match status" value="1"/>
</dbReference>
<feature type="domain" description="AAA+ ATPase" evidence="1">
    <location>
        <begin position="428"/>
        <end position="586"/>
    </location>
</feature>
<evidence type="ECO:0000313" key="3">
    <source>
        <dbReference type="Proteomes" id="UP000005963"/>
    </source>
</evidence>
<sequence length="689" mass="82733">KYYIEEYKEDFDRINQDEIYKWYIVAKFQKNWDIEAVDFYNMLNKALVDYVQTPFAKVANNLICSNNFYPKSVLLEFVKKDKDTVKSMFEYLYDENISLNKRMNHFKTKADNLFLRDEHNKNKSHYQTFNIISLYLFLRYPDKYYIYRYSIFKLCAEKLKYSKKVKKGDIKEAINLYDEIKSVIKEDEELINLSKNRLNKDCYQDENLNLLTMDIAYFIENFNEEKKQEMIKVDKCWYVGANMEGVDYFDEFVKNGYWENGYENKYLDKVKSMQVGDKIVIKSAYTQKRDLPFDVNNKSVAVMKLKAKGTIIENKQDGRRVSVKWDKPWEKPKKWFFLQYRGTINKVERKDDDWVYGALLDFTFNDIEQDYDKFLTYPYWANRYDIDIENEEDYEENNEVKIYTKENFLQEVFIEEDFYNNLLNVLKRKKNIILAGAPGVGKTFMAKRLVYSLLGKKDDKYIRMVQFHQSYAYEDFVMGYRPSENGFVLKTGIFYNFCQIAQSDRENDYFFIIDEINRGNISKIFGELLMLIEANYRDEEIILSYNGKNFAVPNNLYIIGMMNTADKSLAVVDYALRRRFSFFKIKPAFEDGSFKEYQKKLENDYFNKLVNLLIKLNHEISDDISLGEDFCIGHSYLCNLNKDICTRDLLKEIAYYEILPILREYYFDDLDKVSYWQDEFEGIFDNETK</sequence>
<evidence type="ECO:0000259" key="1">
    <source>
        <dbReference type="SMART" id="SM00382"/>
    </source>
</evidence>
<protein>
    <recommendedName>
        <fullName evidence="1">AAA+ ATPase domain-containing protein</fullName>
    </recommendedName>
</protein>
<comment type="caution">
    <text evidence="2">The sequence shown here is derived from an EMBL/GenBank/DDBJ whole genome shotgun (WGS) entry which is preliminary data.</text>
</comment>
<gene>
    <name evidence="2" type="ORF">HMPREF9454_00021</name>
</gene>
<dbReference type="InterPro" id="IPR003593">
    <property type="entry name" value="AAA+_ATPase"/>
</dbReference>
<proteinExistence type="predicted"/>
<dbReference type="Proteomes" id="UP000005963">
    <property type="component" value="Unassembled WGS sequence"/>
</dbReference>
<dbReference type="SUPFAM" id="SSF52540">
    <property type="entry name" value="P-loop containing nucleoside triphosphate hydrolases"/>
    <property type="match status" value="1"/>
</dbReference>
<dbReference type="EMBL" id="ADMB01000004">
    <property type="protein sequence ID" value="EHR39225.1"/>
    <property type="molecule type" value="Genomic_DNA"/>
</dbReference>
<name>A0ABN0ELT6_9FIRM</name>
<dbReference type="RefSeq" id="WP_008537180.1">
    <property type="nucleotide sequence ID" value="NZ_JH601090.1"/>
</dbReference>
<reference evidence="2 3" key="1">
    <citation type="submission" date="2012-01" db="EMBL/GenBank/DDBJ databases">
        <title>The Genome Sequence of Megamonas funiformis YIT 11815.</title>
        <authorList>
            <consortium name="The Broad Institute Genome Sequencing Platform"/>
            <person name="Earl A."/>
            <person name="Ward D."/>
            <person name="Feldgarden M."/>
            <person name="Gevers D."/>
            <person name="Morotomi M."/>
            <person name="Young S.K."/>
            <person name="Zeng Q."/>
            <person name="Gargeya S."/>
            <person name="Fitzgerald M."/>
            <person name="Haas B."/>
            <person name="Abouelleil A."/>
            <person name="Alvarado L."/>
            <person name="Arachchi H.M."/>
            <person name="Berlin A."/>
            <person name="Chapman S.B."/>
            <person name="Gearin G."/>
            <person name="Goldberg J."/>
            <person name="Griggs A."/>
            <person name="Gujja S."/>
            <person name="Hansen M."/>
            <person name="Heiman D."/>
            <person name="Howarth C."/>
            <person name="Larimer J."/>
            <person name="Lui A."/>
            <person name="MacDonald P.J.P."/>
            <person name="McCowen C."/>
            <person name="Montmayeur A."/>
            <person name="Murphy C."/>
            <person name="Neiman D."/>
            <person name="Pearson M."/>
            <person name="Priest M."/>
            <person name="Roberts A."/>
            <person name="Saif S."/>
            <person name="Shea T."/>
            <person name="Sisk P."/>
            <person name="Stolte C."/>
            <person name="Sykes S."/>
            <person name="Wortman J."/>
            <person name="Nusbaum C."/>
            <person name="Birren B."/>
        </authorList>
    </citation>
    <scope>NUCLEOTIDE SEQUENCE [LARGE SCALE GENOMIC DNA]</scope>
    <source>
        <strain evidence="2 3">YIT 11815</strain>
    </source>
</reference>
<accession>A0ABN0ELT6</accession>
<dbReference type="InterPro" id="IPR052934">
    <property type="entry name" value="Methyl-DNA_Rec/Restrict_Enz"/>
</dbReference>
<dbReference type="SMART" id="SM00382">
    <property type="entry name" value="AAA"/>
    <property type="match status" value="1"/>
</dbReference>
<dbReference type="PANTHER" id="PTHR37291">
    <property type="entry name" value="5-METHYLCYTOSINE-SPECIFIC RESTRICTION ENZYME B"/>
    <property type="match status" value="1"/>
</dbReference>
<dbReference type="PANTHER" id="PTHR37291:SF1">
    <property type="entry name" value="TYPE IV METHYL-DIRECTED RESTRICTION ENZYME ECOKMCRB SUBUNIT"/>
    <property type="match status" value="1"/>
</dbReference>
<dbReference type="InterPro" id="IPR027417">
    <property type="entry name" value="P-loop_NTPase"/>
</dbReference>
<keyword evidence="3" id="KW-1185">Reference proteome</keyword>
<dbReference type="CDD" id="cd00009">
    <property type="entry name" value="AAA"/>
    <property type="match status" value="1"/>
</dbReference>
<organism evidence="2 3">
    <name type="scientific">Megamonas funiformis YIT 11815</name>
    <dbReference type="NCBI Taxonomy" id="742816"/>
    <lineage>
        <taxon>Bacteria</taxon>
        <taxon>Bacillati</taxon>
        <taxon>Bacillota</taxon>
        <taxon>Negativicutes</taxon>
        <taxon>Selenomonadales</taxon>
        <taxon>Selenomonadaceae</taxon>
        <taxon>Megamonas</taxon>
    </lineage>
</organism>
<dbReference type="InterPro" id="IPR011704">
    <property type="entry name" value="ATPase_dyneun-rel_AAA"/>
</dbReference>
<dbReference type="Gene3D" id="3.40.50.300">
    <property type="entry name" value="P-loop containing nucleotide triphosphate hydrolases"/>
    <property type="match status" value="1"/>
</dbReference>
<evidence type="ECO:0000313" key="2">
    <source>
        <dbReference type="EMBL" id="EHR39225.1"/>
    </source>
</evidence>
<feature type="non-terminal residue" evidence="2">
    <location>
        <position position="1"/>
    </location>
</feature>